<comment type="caution">
    <text evidence="5">The sequence shown here is derived from an EMBL/GenBank/DDBJ whole genome shotgun (WGS) entry which is preliminary data.</text>
</comment>
<sequence length="67" mass="7639">METVLNQILEAQMTEHLGARPHERTAERQGYRQWGAAPGRSTPEWGRSPCTVPQTRDGSFSPELFKR</sequence>
<organism evidence="5">
    <name type="scientific">mine drainage metagenome</name>
    <dbReference type="NCBI Taxonomy" id="410659"/>
    <lineage>
        <taxon>unclassified sequences</taxon>
        <taxon>metagenomes</taxon>
        <taxon>ecological metagenomes</taxon>
    </lineage>
</organism>
<dbReference type="GO" id="GO:0003677">
    <property type="term" value="F:DNA binding"/>
    <property type="evidence" value="ECO:0007669"/>
    <property type="project" value="UniProtKB-KW"/>
</dbReference>
<feature type="non-terminal residue" evidence="5">
    <location>
        <position position="67"/>
    </location>
</feature>
<reference evidence="5" key="2">
    <citation type="journal article" date="2014" name="ISME J.">
        <title>Microbial stratification in low pH oxic and suboxic macroscopic growths along an acid mine drainage.</title>
        <authorList>
            <person name="Mendez-Garcia C."/>
            <person name="Mesa V."/>
            <person name="Sprenger R.R."/>
            <person name="Richter M."/>
            <person name="Diez M.S."/>
            <person name="Solano J."/>
            <person name="Bargiela R."/>
            <person name="Golyshina O.V."/>
            <person name="Manteca A."/>
            <person name="Ramos J.L."/>
            <person name="Gallego J.R."/>
            <person name="Llorente I."/>
            <person name="Martins Dos Santos V.A."/>
            <person name="Jensen O.N."/>
            <person name="Pelaez A.I."/>
            <person name="Sanchez J."/>
            <person name="Ferrer M."/>
        </authorList>
    </citation>
    <scope>NUCLEOTIDE SEQUENCE</scope>
</reference>
<dbReference type="AlphaFoldDB" id="T1A6S5"/>
<feature type="region of interest" description="Disordered" evidence="4">
    <location>
        <begin position="15"/>
        <end position="67"/>
    </location>
</feature>
<dbReference type="GO" id="GO:0006313">
    <property type="term" value="P:DNA transposition"/>
    <property type="evidence" value="ECO:0007669"/>
    <property type="project" value="InterPro"/>
</dbReference>
<gene>
    <name evidence="5" type="ORF">B1A_12619</name>
</gene>
<evidence type="ECO:0000256" key="4">
    <source>
        <dbReference type="SAM" id="MobiDB-lite"/>
    </source>
</evidence>
<evidence type="ECO:0000313" key="5">
    <source>
        <dbReference type="EMBL" id="EQD52662.1"/>
    </source>
</evidence>
<keyword evidence="3" id="KW-0233">DNA recombination</keyword>
<proteinExistence type="predicted"/>
<evidence type="ECO:0000256" key="2">
    <source>
        <dbReference type="ARBA" id="ARBA00023125"/>
    </source>
</evidence>
<reference evidence="5" key="1">
    <citation type="submission" date="2013-08" db="EMBL/GenBank/DDBJ databases">
        <authorList>
            <person name="Mendez C."/>
            <person name="Richter M."/>
            <person name="Ferrer M."/>
            <person name="Sanchez J."/>
        </authorList>
    </citation>
    <scope>NUCLEOTIDE SEQUENCE</scope>
</reference>
<feature type="compositionally biased region" description="Basic and acidic residues" evidence="4">
    <location>
        <begin position="17"/>
        <end position="30"/>
    </location>
</feature>
<keyword evidence="1" id="KW-0815">Transposition</keyword>
<keyword evidence="2" id="KW-0238">DNA-binding</keyword>
<protein>
    <submittedName>
        <fullName evidence="5">Transposase mutator type</fullName>
    </submittedName>
</protein>
<evidence type="ECO:0000256" key="1">
    <source>
        <dbReference type="ARBA" id="ARBA00022578"/>
    </source>
</evidence>
<dbReference type="Pfam" id="PF00872">
    <property type="entry name" value="Transposase_mut"/>
    <property type="match status" value="1"/>
</dbReference>
<dbReference type="EMBL" id="AUZX01009183">
    <property type="protein sequence ID" value="EQD52662.1"/>
    <property type="molecule type" value="Genomic_DNA"/>
</dbReference>
<accession>T1A6S5</accession>
<dbReference type="GO" id="GO:0004803">
    <property type="term" value="F:transposase activity"/>
    <property type="evidence" value="ECO:0007669"/>
    <property type="project" value="InterPro"/>
</dbReference>
<dbReference type="InterPro" id="IPR001207">
    <property type="entry name" value="Transposase_mutator"/>
</dbReference>
<evidence type="ECO:0000256" key="3">
    <source>
        <dbReference type="ARBA" id="ARBA00023172"/>
    </source>
</evidence>
<name>T1A6S5_9ZZZZ</name>